<name>A0A060DN33_9PROT</name>
<dbReference type="Proteomes" id="UP000027186">
    <property type="component" value="Chromosome"/>
</dbReference>
<organism evidence="1 2">
    <name type="scientific">Azospirillum argentinense</name>
    <dbReference type="NCBI Taxonomy" id="2970906"/>
    <lineage>
        <taxon>Bacteria</taxon>
        <taxon>Pseudomonadati</taxon>
        <taxon>Pseudomonadota</taxon>
        <taxon>Alphaproteobacteria</taxon>
        <taxon>Rhodospirillales</taxon>
        <taxon>Azospirillaceae</taxon>
        <taxon>Azospirillum</taxon>
    </lineage>
</organism>
<evidence type="ECO:0000313" key="1">
    <source>
        <dbReference type="EMBL" id="AIB12458.1"/>
    </source>
</evidence>
<dbReference type="PROSITE" id="PS51257">
    <property type="entry name" value="PROKAR_LIPOPROTEIN"/>
    <property type="match status" value="1"/>
</dbReference>
<accession>A0A060DN33</accession>
<dbReference type="KEGG" id="abq:ABAZ39_10720"/>
<reference evidence="1 2" key="1">
    <citation type="journal article" date="2014" name="Genome Announc.">
        <title>Complete Genome Sequence of the Model Rhizosphere Strain Azospirillum brasilense Az39, Successfully Applied in Agriculture.</title>
        <authorList>
            <person name="Rivera D."/>
            <person name="Revale S."/>
            <person name="Molina R."/>
            <person name="Gualpa J."/>
            <person name="Puente M."/>
            <person name="Maroniche G."/>
            <person name="Paris G."/>
            <person name="Baker D."/>
            <person name="Clavijo B."/>
            <person name="McLay K."/>
            <person name="Spaepen S."/>
            <person name="Perticari A."/>
            <person name="Vazquez M."/>
            <person name="Wisniewski-Dye F."/>
            <person name="Watkins C."/>
            <person name="Martinez-Abarca F."/>
            <person name="Vanderleyden J."/>
            <person name="Cassan F."/>
        </authorList>
    </citation>
    <scope>NUCLEOTIDE SEQUENCE [LARGE SCALE GENOMIC DNA]</scope>
    <source>
        <strain evidence="1 2">Az39</strain>
    </source>
</reference>
<gene>
    <name evidence="1" type="ORF">ABAZ39_10720</name>
</gene>
<sequence>MTLKTGIRALFLILATVAVLGGCSRRQPIYRVTDQPIPAASRDLPAAALQRTIMEAATDRGWTAEWKAPGEILATKAWKDHEAVVEIRYSQESYTIDHVSTTNLREHGETVHQAYNKLVRALQDEIERRLRQAKH</sequence>
<dbReference type="AlphaFoldDB" id="A0A060DN33"/>
<protein>
    <recommendedName>
        <fullName evidence="3">Lipoprotein</fullName>
    </recommendedName>
</protein>
<evidence type="ECO:0000313" key="2">
    <source>
        <dbReference type="Proteomes" id="UP000027186"/>
    </source>
</evidence>
<evidence type="ECO:0008006" key="3">
    <source>
        <dbReference type="Google" id="ProtNLM"/>
    </source>
</evidence>
<proteinExistence type="predicted"/>
<dbReference type="EMBL" id="CP007793">
    <property type="protein sequence ID" value="AIB12458.1"/>
    <property type="molecule type" value="Genomic_DNA"/>
</dbReference>
<dbReference type="RefSeq" id="WP_038529195.1">
    <property type="nucleotide sequence ID" value="NZ_CP007793.1"/>
</dbReference>